<dbReference type="Gene3D" id="2.30.30.90">
    <property type="match status" value="1"/>
</dbReference>
<dbReference type="InterPro" id="IPR052713">
    <property type="entry name" value="FeoA"/>
</dbReference>
<organism evidence="3">
    <name type="scientific">bioreactor metagenome</name>
    <dbReference type="NCBI Taxonomy" id="1076179"/>
    <lineage>
        <taxon>unclassified sequences</taxon>
        <taxon>metagenomes</taxon>
        <taxon>ecological metagenomes</taxon>
    </lineage>
</organism>
<sequence length="74" mass="8205">MTLGELRPGERARVLSIGTQGAMRQRILDMGITPKVEIQLIKVAPLGDPLDLSLRGYNLSLRRHDAALIEVEKL</sequence>
<dbReference type="EMBL" id="VSSQ01055438">
    <property type="protein sequence ID" value="MPN09340.1"/>
    <property type="molecule type" value="Genomic_DNA"/>
</dbReference>
<accession>A0A645F636</accession>
<dbReference type="SMART" id="SM00899">
    <property type="entry name" value="FeoA"/>
    <property type="match status" value="1"/>
</dbReference>
<comment type="caution">
    <text evidence="3">The sequence shown here is derived from an EMBL/GenBank/DDBJ whole genome shotgun (WGS) entry which is preliminary data.</text>
</comment>
<gene>
    <name evidence="3" type="ORF">SDC9_156629</name>
</gene>
<dbReference type="SUPFAM" id="SSF50037">
    <property type="entry name" value="C-terminal domain of transcriptional repressors"/>
    <property type="match status" value="1"/>
</dbReference>
<dbReference type="AlphaFoldDB" id="A0A645F636"/>
<keyword evidence="1" id="KW-0408">Iron</keyword>
<dbReference type="Pfam" id="PF04023">
    <property type="entry name" value="FeoA"/>
    <property type="match status" value="1"/>
</dbReference>
<proteinExistence type="predicted"/>
<dbReference type="InterPro" id="IPR007167">
    <property type="entry name" value="Fe-transptr_FeoA-like"/>
</dbReference>
<protein>
    <recommendedName>
        <fullName evidence="2">Ferrous iron transporter FeoA-like domain-containing protein</fullName>
    </recommendedName>
</protein>
<dbReference type="InterPro" id="IPR038157">
    <property type="entry name" value="FeoA_core_dom"/>
</dbReference>
<evidence type="ECO:0000256" key="1">
    <source>
        <dbReference type="ARBA" id="ARBA00023004"/>
    </source>
</evidence>
<dbReference type="PANTHER" id="PTHR42954:SF2">
    <property type="entry name" value="FE(2+) TRANSPORT PROTEIN A"/>
    <property type="match status" value="1"/>
</dbReference>
<reference evidence="3" key="1">
    <citation type="submission" date="2019-08" db="EMBL/GenBank/DDBJ databases">
        <authorList>
            <person name="Kucharzyk K."/>
            <person name="Murdoch R.W."/>
            <person name="Higgins S."/>
            <person name="Loffler F."/>
        </authorList>
    </citation>
    <scope>NUCLEOTIDE SEQUENCE</scope>
</reference>
<evidence type="ECO:0000259" key="2">
    <source>
        <dbReference type="SMART" id="SM00899"/>
    </source>
</evidence>
<dbReference type="InterPro" id="IPR008988">
    <property type="entry name" value="Transcriptional_repressor_C"/>
</dbReference>
<dbReference type="GO" id="GO:0046914">
    <property type="term" value="F:transition metal ion binding"/>
    <property type="evidence" value="ECO:0007669"/>
    <property type="project" value="InterPro"/>
</dbReference>
<evidence type="ECO:0000313" key="3">
    <source>
        <dbReference type="EMBL" id="MPN09340.1"/>
    </source>
</evidence>
<feature type="domain" description="Ferrous iron transporter FeoA-like" evidence="2">
    <location>
        <begin position="1"/>
        <end position="73"/>
    </location>
</feature>
<name>A0A645F636_9ZZZZ</name>
<dbReference type="PANTHER" id="PTHR42954">
    <property type="entry name" value="FE(2+) TRANSPORT PROTEIN A"/>
    <property type="match status" value="1"/>
</dbReference>